<proteinExistence type="predicted"/>
<comment type="caution">
    <text evidence="1">The sequence shown here is derived from an EMBL/GenBank/DDBJ whole genome shotgun (WGS) entry which is preliminary data.</text>
</comment>
<evidence type="ECO:0000313" key="1">
    <source>
        <dbReference type="EMBL" id="MDH0826616.1"/>
    </source>
</evidence>
<gene>
    <name evidence="1" type="ORF">N5C97_08890</name>
</gene>
<reference evidence="1" key="1">
    <citation type="submission" date="2022-09" db="EMBL/GenBank/DDBJ databases">
        <title>Intensive care unit water sources are persistently colonized with multi-drug resistant bacteria and are the site of extensive horizontal gene transfer of antibiotic resistance genes.</title>
        <authorList>
            <person name="Diorio-Toth L."/>
        </authorList>
    </citation>
    <scope>NUCLEOTIDE SEQUENCE</scope>
    <source>
        <strain evidence="1">GD03885</strain>
    </source>
</reference>
<organism evidence="1 2">
    <name type="scientific">Acinetobacter johnsonii</name>
    <dbReference type="NCBI Taxonomy" id="40214"/>
    <lineage>
        <taxon>Bacteria</taxon>
        <taxon>Pseudomonadati</taxon>
        <taxon>Pseudomonadota</taxon>
        <taxon>Gammaproteobacteria</taxon>
        <taxon>Moraxellales</taxon>
        <taxon>Moraxellaceae</taxon>
        <taxon>Acinetobacter</taxon>
    </lineage>
</organism>
<dbReference type="EMBL" id="JAOCCL010000018">
    <property type="protein sequence ID" value="MDH0826616.1"/>
    <property type="molecule type" value="Genomic_DNA"/>
</dbReference>
<dbReference type="Proteomes" id="UP001160116">
    <property type="component" value="Unassembled WGS sequence"/>
</dbReference>
<dbReference type="RefSeq" id="WP_087527839.1">
    <property type="nucleotide sequence ID" value="NZ_JAOCCL010000018.1"/>
</dbReference>
<accession>A0AA42MB08</accession>
<name>A0AA42MB08_ACIJO</name>
<protein>
    <submittedName>
        <fullName evidence="1">Uncharacterized protein</fullName>
    </submittedName>
</protein>
<sequence>MSAKSIKNDCHFKAGDAVVMSPDCFKAMTRKPVGRLTVKRAKIGVRSSLEMVQVKDETGHEYTAVSGCFSKVGSL</sequence>
<dbReference type="AlphaFoldDB" id="A0AA42MB08"/>
<evidence type="ECO:0000313" key="2">
    <source>
        <dbReference type="Proteomes" id="UP001160116"/>
    </source>
</evidence>